<dbReference type="Proteomes" id="UP000009138">
    <property type="component" value="Unassembled WGS sequence"/>
</dbReference>
<organism evidence="1 2">
    <name type="scientific">Rhizopus delemar (strain RA 99-880 / ATCC MYA-4621 / FGSC 9543 / NRRL 43880)</name>
    <name type="common">Mucormycosis agent</name>
    <name type="synonym">Rhizopus arrhizus var. delemar</name>
    <dbReference type="NCBI Taxonomy" id="246409"/>
    <lineage>
        <taxon>Eukaryota</taxon>
        <taxon>Fungi</taxon>
        <taxon>Fungi incertae sedis</taxon>
        <taxon>Mucoromycota</taxon>
        <taxon>Mucoromycotina</taxon>
        <taxon>Mucoromycetes</taxon>
        <taxon>Mucorales</taxon>
        <taxon>Mucorineae</taxon>
        <taxon>Rhizopodaceae</taxon>
        <taxon>Rhizopus</taxon>
    </lineage>
</organism>
<dbReference type="AlphaFoldDB" id="I1BTQ9"/>
<dbReference type="GeneID" id="93611265"/>
<dbReference type="VEuPathDB" id="FungiDB:RO3G_04294"/>
<sequence length="95" mass="11159">MFQKCFDRGVTLDGKLEKKISKIEEVFAIKIKMNLLLLITIYFRSRKKKFRKAAPFASSMKQRPKAQWSWTSSVSIPNIWSFSSFTATYLTRMLI</sequence>
<evidence type="ECO:0000313" key="1">
    <source>
        <dbReference type="EMBL" id="EIE79589.1"/>
    </source>
</evidence>
<protein>
    <submittedName>
        <fullName evidence="1">Uncharacterized protein</fullName>
    </submittedName>
</protein>
<proteinExistence type="predicted"/>
<accession>I1BTQ9</accession>
<keyword evidence="2" id="KW-1185">Reference proteome</keyword>
<dbReference type="EMBL" id="CH476734">
    <property type="protein sequence ID" value="EIE79589.1"/>
    <property type="molecule type" value="Genomic_DNA"/>
</dbReference>
<dbReference type="RefSeq" id="XP_067514985.1">
    <property type="nucleotide sequence ID" value="XM_067658884.1"/>
</dbReference>
<evidence type="ECO:0000313" key="2">
    <source>
        <dbReference type="Proteomes" id="UP000009138"/>
    </source>
</evidence>
<gene>
    <name evidence="1" type="ORF">RO3G_04294</name>
</gene>
<dbReference type="InParanoid" id="I1BTQ9"/>
<reference evidence="1 2" key="1">
    <citation type="journal article" date="2009" name="PLoS Genet.">
        <title>Genomic analysis of the basal lineage fungus Rhizopus oryzae reveals a whole-genome duplication.</title>
        <authorList>
            <person name="Ma L.-J."/>
            <person name="Ibrahim A.S."/>
            <person name="Skory C."/>
            <person name="Grabherr M.G."/>
            <person name="Burger G."/>
            <person name="Butler M."/>
            <person name="Elias M."/>
            <person name="Idnurm A."/>
            <person name="Lang B.F."/>
            <person name="Sone T."/>
            <person name="Abe A."/>
            <person name="Calvo S.E."/>
            <person name="Corrochano L.M."/>
            <person name="Engels R."/>
            <person name="Fu J."/>
            <person name="Hansberg W."/>
            <person name="Kim J.-M."/>
            <person name="Kodira C.D."/>
            <person name="Koehrsen M.J."/>
            <person name="Liu B."/>
            <person name="Miranda-Saavedra D."/>
            <person name="O'Leary S."/>
            <person name="Ortiz-Castellanos L."/>
            <person name="Poulter R."/>
            <person name="Rodriguez-Romero J."/>
            <person name="Ruiz-Herrera J."/>
            <person name="Shen Y.-Q."/>
            <person name="Zeng Q."/>
            <person name="Galagan J."/>
            <person name="Birren B.W."/>
            <person name="Cuomo C.A."/>
            <person name="Wickes B.L."/>
        </authorList>
    </citation>
    <scope>NUCLEOTIDE SEQUENCE [LARGE SCALE GENOMIC DNA]</scope>
    <source>
        <strain evidence="2">RA 99-880 / ATCC MYA-4621 / FGSC 9543 / NRRL 43880</strain>
    </source>
</reference>
<name>I1BTQ9_RHIO9</name>